<feature type="transmembrane region" description="Helical" evidence="2">
    <location>
        <begin position="86"/>
        <end position="107"/>
    </location>
</feature>
<evidence type="ECO:0000313" key="3">
    <source>
        <dbReference type="EMBL" id="MBB5495253.1"/>
    </source>
</evidence>
<gene>
    <name evidence="3" type="ORF">HNR07_006390</name>
</gene>
<comment type="caution">
    <text evidence="3">The sequence shown here is derived from an EMBL/GenBank/DDBJ whole genome shotgun (WGS) entry which is preliminary data.</text>
</comment>
<feature type="transmembrane region" description="Helical" evidence="2">
    <location>
        <begin position="12"/>
        <end position="32"/>
    </location>
</feature>
<dbReference type="AlphaFoldDB" id="A0A840WIH6"/>
<keyword evidence="2" id="KW-0812">Transmembrane</keyword>
<keyword evidence="2" id="KW-1133">Transmembrane helix</keyword>
<feature type="region of interest" description="Disordered" evidence="1">
    <location>
        <begin position="211"/>
        <end position="270"/>
    </location>
</feature>
<accession>A0A840WIH6</accession>
<feature type="transmembrane region" description="Helical" evidence="2">
    <location>
        <begin position="113"/>
        <end position="135"/>
    </location>
</feature>
<reference evidence="3 4" key="1">
    <citation type="submission" date="2020-08" db="EMBL/GenBank/DDBJ databases">
        <title>Sequencing the genomes of 1000 actinobacteria strains.</title>
        <authorList>
            <person name="Klenk H.-P."/>
        </authorList>
    </citation>
    <scope>NUCLEOTIDE SEQUENCE [LARGE SCALE GENOMIC DNA]</scope>
    <source>
        <strain evidence="3 4">DSM 44598</strain>
    </source>
</reference>
<evidence type="ECO:0000256" key="2">
    <source>
        <dbReference type="SAM" id="Phobius"/>
    </source>
</evidence>
<protein>
    <submittedName>
        <fullName evidence="3">Uncharacterized protein</fullName>
    </submittedName>
</protein>
<evidence type="ECO:0000313" key="4">
    <source>
        <dbReference type="Proteomes" id="UP000579647"/>
    </source>
</evidence>
<keyword evidence="4" id="KW-1185">Reference proteome</keyword>
<organism evidence="3 4">
    <name type="scientific">Nocardiopsis metallicus</name>
    <dbReference type="NCBI Taxonomy" id="179819"/>
    <lineage>
        <taxon>Bacteria</taxon>
        <taxon>Bacillati</taxon>
        <taxon>Actinomycetota</taxon>
        <taxon>Actinomycetes</taxon>
        <taxon>Streptosporangiales</taxon>
        <taxon>Nocardiopsidaceae</taxon>
        <taxon>Nocardiopsis</taxon>
    </lineage>
</organism>
<feature type="transmembrane region" description="Helical" evidence="2">
    <location>
        <begin position="52"/>
        <end position="74"/>
    </location>
</feature>
<feature type="transmembrane region" description="Helical" evidence="2">
    <location>
        <begin position="147"/>
        <end position="165"/>
    </location>
</feature>
<dbReference type="EMBL" id="JACHDO010000001">
    <property type="protein sequence ID" value="MBB5495253.1"/>
    <property type="molecule type" value="Genomic_DNA"/>
</dbReference>
<dbReference type="Proteomes" id="UP000579647">
    <property type="component" value="Unassembled WGS sequence"/>
</dbReference>
<proteinExistence type="predicted"/>
<sequence>MLTRTPTGRPRAAAVGAILILCLAGAPLMSLFPVALWEVTRGLVLNGLGLEAMLIAPVAVGGMLLMFLAGAYWLHWARVTHPASCAGLVTGTALATPVVMGFLAPALRPFPGGLYVNSAVVSALAATVAMSVCVLFSRRAGLRQPGILPGVAVAAAALLVLPLASEHMRDRSTEQRSLAQIQDFGYPIAVLDHPSWVPVRVHEVHGGLRMTYVSGQDPDSPDSPGGTEDPGTSGPGVAPGTGDDTLPALPAHVTAGAAGPGVGSENPEEVRPGTLHVLSWTPERKAEGIRSGCDFPGVECSEAEPLVAVHRGVGGQAGARLSEVRSQLEDDVIASVHPVGTVSPDLLFAVAQTLRVEHPGERSLLAETILHS</sequence>
<keyword evidence="2" id="KW-0472">Membrane</keyword>
<evidence type="ECO:0000256" key="1">
    <source>
        <dbReference type="SAM" id="MobiDB-lite"/>
    </source>
</evidence>
<name>A0A840WIH6_9ACTN</name>